<protein>
    <submittedName>
        <fullName evidence="1">Uncharacterized protein</fullName>
    </submittedName>
</protein>
<dbReference type="Proteomes" id="UP001258017">
    <property type="component" value="Unassembled WGS sequence"/>
</dbReference>
<reference evidence="1" key="2">
    <citation type="journal article" date="2023" name="Commun. Biol.">
        <title>Intrasexual cuticular hydrocarbon dimorphism in a wasp sheds light on hydrocarbon biosynthesis genes in Hymenoptera.</title>
        <authorList>
            <person name="Moris V.C."/>
            <person name="Podsiadlowski L."/>
            <person name="Martin S."/>
            <person name="Oeyen J.P."/>
            <person name="Donath A."/>
            <person name="Petersen M."/>
            <person name="Wilbrandt J."/>
            <person name="Misof B."/>
            <person name="Liedtke D."/>
            <person name="Thamm M."/>
            <person name="Scheiner R."/>
            <person name="Schmitt T."/>
            <person name="Niehuis O."/>
        </authorList>
    </citation>
    <scope>NUCLEOTIDE SEQUENCE</scope>
    <source>
        <strain evidence="1">GBR_01_08_01A</strain>
    </source>
</reference>
<proteinExistence type="predicted"/>
<dbReference type="AlphaFoldDB" id="A0AAD9RAL2"/>
<dbReference type="EMBL" id="JAIFRP010004408">
    <property type="protein sequence ID" value="KAK2576165.1"/>
    <property type="molecule type" value="Genomic_DNA"/>
</dbReference>
<reference evidence="1" key="1">
    <citation type="submission" date="2021-08" db="EMBL/GenBank/DDBJ databases">
        <authorList>
            <person name="Misof B."/>
            <person name="Oliver O."/>
            <person name="Podsiadlowski L."/>
            <person name="Donath A."/>
            <person name="Peters R."/>
            <person name="Mayer C."/>
            <person name="Rust J."/>
            <person name="Gunkel S."/>
            <person name="Lesny P."/>
            <person name="Martin S."/>
            <person name="Oeyen J.P."/>
            <person name="Petersen M."/>
            <person name="Panagiotis P."/>
            <person name="Wilbrandt J."/>
            <person name="Tanja T."/>
        </authorList>
    </citation>
    <scope>NUCLEOTIDE SEQUENCE</scope>
    <source>
        <strain evidence="1">GBR_01_08_01A</strain>
        <tissue evidence="1">Thorax + abdomen</tissue>
    </source>
</reference>
<organism evidence="1 2">
    <name type="scientific">Odynerus spinipes</name>
    <dbReference type="NCBI Taxonomy" id="1348599"/>
    <lineage>
        <taxon>Eukaryota</taxon>
        <taxon>Metazoa</taxon>
        <taxon>Ecdysozoa</taxon>
        <taxon>Arthropoda</taxon>
        <taxon>Hexapoda</taxon>
        <taxon>Insecta</taxon>
        <taxon>Pterygota</taxon>
        <taxon>Neoptera</taxon>
        <taxon>Endopterygota</taxon>
        <taxon>Hymenoptera</taxon>
        <taxon>Apocrita</taxon>
        <taxon>Aculeata</taxon>
        <taxon>Vespoidea</taxon>
        <taxon>Vespidae</taxon>
        <taxon>Eumeninae</taxon>
        <taxon>Odynerus</taxon>
    </lineage>
</organism>
<accession>A0AAD9RAL2</accession>
<evidence type="ECO:0000313" key="2">
    <source>
        <dbReference type="Proteomes" id="UP001258017"/>
    </source>
</evidence>
<gene>
    <name evidence="1" type="ORF">KPH14_007491</name>
</gene>
<sequence>MVTYSGLPSRMVQCRGDTGVQGTATSNVATLDVLRGNLEKTFLGLLGLFGGESAKVTLLLGGLLGGGGGGGGDAGGAINGGGGGVGNEIAGDSPAELSE</sequence>
<evidence type="ECO:0000313" key="1">
    <source>
        <dbReference type="EMBL" id="KAK2576165.1"/>
    </source>
</evidence>
<comment type="caution">
    <text evidence="1">The sequence shown here is derived from an EMBL/GenBank/DDBJ whole genome shotgun (WGS) entry which is preliminary data.</text>
</comment>
<name>A0AAD9RAL2_9HYME</name>
<keyword evidence="2" id="KW-1185">Reference proteome</keyword>